<dbReference type="EMBL" id="CP003557">
    <property type="protein sequence ID" value="AFN74420.1"/>
    <property type="molecule type" value="Genomic_DNA"/>
</dbReference>
<feature type="transmembrane region" description="Helical" evidence="5">
    <location>
        <begin position="142"/>
        <end position="162"/>
    </location>
</feature>
<evidence type="ECO:0000313" key="8">
    <source>
        <dbReference type="Proteomes" id="UP000009011"/>
    </source>
</evidence>
<evidence type="ECO:0000256" key="3">
    <source>
        <dbReference type="ARBA" id="ARBA00022989"/>
    </source>
</evidence>
<feature type="domain" description="Methylamine utilisation protein MauE" evidence="6">
    <location>
        <begin position="4"/>
        <end position="130"/>
    </location>
</feature>
<feature type="transmembrane region" description="Helical" evidence="5">
    <location>
        <begin position="47"/>
        <end position="67"/>
    </location>
</feature>
<dbReference type="InterPro" id="IPR009908">
    <property type="entry name" value="Methylamine_util_MauE"/>
</dbReference>
<evidence type="ECO:0000313" key="7">
    <source>
        <dbReference type="EMBL" id="AFN74420.1"/>
    </source>
</evidence>
<dbReference type="GO" id="GO:0030416">
    <property type="term" value="P:methylamine metabolic process"/>
    <property type="evidence" value="ECO:0007669"/>
    <property type="project" value="InterPro"/>
</dbReference>
<keyword evidence="2 5" id="KW-0812">Transmembrane</keyword>
<comment type="subcellular location">
    <subcellularLocation>
        <location evidence="1">Membrane</location>
        <topology evidence="1">Multi-pass membrane protein</topology>
    </subcellularLocation>
</comment>
<keyword evidence="8" id="KW-1185">Reference proteome</keyword>
<dbReference type="eggNOG" id="COG0526">
    <property type="taxonomic scope" value="Bacteria"/>
</dbReference>
<feature type="transmembrane region" description="Helical" evidence="5">
    <location>
        <begin position="112"/>
        <end position="130"/>
    </location>
</feature>
<organism evidence="7 8">
    <name type="scientific">Melioribacter roseus (strain DSM 23840 / JCM 17771 / VKM B-2668 / P3M-2)</name>
    <dbReference type="NCBI Taxonomy" id="1191523"/>
    <lineage>
        <taxon>Bacteria</taxon>
        <taxon>Pseudomonadati</taxon>
        <taxon>Ignavibacteriota</taxon>
        <taxon>Ignavibacteria</taxon>
        <taxon>Ignavibacteriales</taxon>
        <taxon>Melioribacteraceae</taxon>
        <taxon>Melioribacter</taxon>
    </lineage>
</organism>
<dbReference type="STRING" id="1191523.MROS_1183"/>
<accession>I6Z5J2</accession>
<evidence type="ECO:0000256" key="5">
    <source>
        <dbReference type="SAM" id="Phobius"/>
    </source>
</evidence>
<keyword evidence="3 5" id="KW-1133">Transmembrane helix</keyword>
<keyword evidence="4 5" id="KW-0472">Membrane</keyword>
<evidence type="ECO:0000256" key="1">
    <source>
        <dbReference type="ARBA" id="ARBA00004141"/>
    </source>
</evidence>
<protein>
    <recommendedName>
        <fullName evidence="6">Methylamine utilisation protein MauE domain-containing protein</fullName>
    </recommendedName>
</protein>
<evidence type="ECO:0000259" key="6">
    <source>
        <dbReference type="Pfam" id="PF07291"/>
    </source>
</evidence>
<feature type="transmembrane region" description="Helical" evidence="5">
    <location>
        <begin position="74"/>
        <end position="92"/>
    </location>
</feature>
<dbReference type="GO" id="GO:0016020">
    <property type="term" value="C:membrane"/>
    <property type="evidence" value="ECO:0007669"/>
    <property type="project" value="UniProtKB-SubCell"/>
</dbReference>
<dbReference type="KEGG" id="mro:MROS_1183"/>
<dbReference type="HOGENOM" id="CLU_766672_0_0_10"/>
<gene>
    <name evidence="7" type="ordered locus">MROS_1183</name>
</gene>
<dbReference type="Proteomes" id="UP000009011">
    <property type="component" value="Chromosome"/>
</dbReference>
<dbReference type="OrthoDB" id="648842at2"/>
<evidence type="ECO:0000256" key="2">
    <source>
        <dbReference type="ARBA" id="ARBA00022692"/>
    </source>
</evidence>
<name>I6Z5J2_MELRP</name>
<dbReference type="AlphaFoldDB" id="I6Z5J2"/>
<dbReference type="RefSeq" id="WP_014855856.1">
    <property type="nucleotide sequence ID" value="NC_018178.1"/>
</dbReference>
<dbReference type="Pfam" id="PF07291">
    <property type="entry name" value="MauE"/>
    <property type="match status" value="1"/>
</dbReference>
<proteinExistence type="predicted"/>
<evidence type="ECO:0000256" key="4">
    <source>
        <dbReference type="ARBA" id="ARBA00023136"/>
    </source>
</evidence>
<reference evidence="7 8" key="1">
    <citation type="journal article" date="2013" name="PLoS ONE">
        <title>Genomic analysis of Melioribacter roseus, facultatively anaerobic organotrophic bacterium representing a novel deep lineage within Bacteriodetes/Chlorobi group.</title>
        <authorList>
            <person name="Kadnikov V.V."/>
            <person name="Mardanov A.V."/>
            <person name="Podosokorskaya O.A."/>
            <person name="Gavrilov S.N."/>
            <person name="Kublanov I.V."/>
            <person name="Beletsky A.V."/>
            <person name="Bonch-Osmolovskaya E.A."/>
            <person name="Ravin N.V."/>
        </authorList>
    </citation>
    <scope>NUCLEOTIDE SEQUENCE [LARGE SCALE GENOMIC DNA]</scope>
    <source>
        <strain evidence="8">JCM 17771 / P3M-2</strain>
    </source>
</reference>
<sequence length="290" mass="32324">MNNKISVAIKYLLGVVFLFSAYSKAVGPGLIEIILIDHGLTDSREIAAALTRILIGFEFGLGILFFLPYEIKRFTLPLAALFLTVFTFYLLYTEFVLGDSQNCGCFGSTIAMSPIESAFKNAALLILVYIVHRHEKTSRKNLMVPAAALIIAVAVTFIAVPVKSADDFPFSNYTHFEGAGRADLSSGDKFVAVFNTECEHCQELAREIAGSDKDRKFASKLFTLFYSEGEVNVDSFKTLTGYDYPYRLIDADEFFDLIGSSPPRIYVIRNGVVKDILDDNFDEFIETLQK</sequence>